<dbReference type="InterPro" id="IPR023214">
    <property type="entry name" value="HAD_sf"/>
</dbReference>
<evidence type="ECO:0000313" key="7">
    <source>
        <dbReference type="EMBL" id="BAF58742.1"/>
    </source>
</evidence>
<keyword evidence="6" id="KW-0479">Metal-binding</keyword>
<evidence type="ECO:0000256" key="1">
    <source>
        <dbReference type="ARBA" id="ARBA00000500"/>
    </source>
</evidence>
<dbReference type="InterPro" id="IPR044651">
    <property type="entry name" value="OTSB-like"/>
</dbReference>
<dbReference type="Gene3D" id="3.40.50.1000">
    <property type="entry name" value="HAD superfamily/HAD-like"/>
    <property type="match status" value="1"/>
</dbReference>
<dbReference type="Gene3D" id="3.30.70.1020">
    <property type="entry name" value="Trehalose-6-phosphate phosphatase related protein, domain 2"/>
    <property type="match status" value="1"/>
</dbReference>
<dbReference type="KEGG" id="pth:PTH_0561"/>
<dbReference type="EC" id="3.1.3.12" evidence="6"/>
<evidence type="ECO:0000256" key="4">
    <source>
        <dbReference type="ARBA" id="ARBA00022801"/>
    </source>
</evidence>
<dbReference type="HOGENOM" id="CLU_037265_4_1_9"/>
<keyword evidence="4 6" id="KW-0378">Hydrolase</keyword>
<dbReference type="CDD" id="cd01627">
    <property type="entry name" value="HAD_TPP"/>
    <property type="match status" value="1"/>
</dbReference>
<dbReference type="NCBIfam" id="TIGR01484">
    <property type="entry name" value="HAD-SF-IIB"/>
    <property type="match status" value="1"/>
</dbReference>
<dbReference type="SUPFAM" id="SSF56784">
    <property type="entry name" value="HAD-like"/>
    <property type="match status" value="1"/>
</dbReference>
<dbReference type="InterPro" id="IPR003337">
    <property type="entry name" value="Trehalose_PPase"/>
</dbReference>
<accession>A5D4V5</accession>
<comment type="function">
    <text evidence="5 6">Removes the phosphate from trehalose 6-phosphate to produce free trehalose.</text>
</comment>
<dbReference type="GO" id="GO:0004805">
    <property type="term" value="F:trehalose-phosphatase activity"/>
    <property type="evidence" value="ECO:0007669"/>
    <property type="project" value="UniProtKB-EC"/>
</dbReference>
<comment type="catalytic activity">
    <reaction evidence="1 6">
        <text>alpha,alpha-trehalose 6-phosphate + H2O = alpha,alpha-trehalose + phosphate</text>
        <dbReference type="Rhea" id="RHEA:23420"/>
        <dbReference type="ChEBI" id="CHEBI:15377"/>
        <dbReference type="ChEBI" id="CHEBI:16551"/>
        <dbReference type="ChEBI" id="CHEBI:43474"/>
        <dbReference type="ChEBI" id="CHEBI:58429"/>
        <dbReference type="EC" id="3.1.3.12"/>
    </reaction>
</comment>
<dbReference type="GO" id="GO:0005992">
    <property type="term" value="P:trehalose biosynthetic process"/>
    <property type="evidence" value="ECO:0007669"/>
    <property type="project" value="UniProtKB-UniPathway"/>
</dbReference>
<sequence>MGRLPAWQEETPEQLAALVLCHPKLLLMTDYDGTLVPLEDRPELALPGAGLLRTLRRLAGKRRITLAVVSGRDVDDLKSMLPVEGIYLAGCHGAEFAYPGGGRYAAVDAEKLAPALDLLAGEAARCVANCQGFLLERKKTVFALHYRLADPVTALRVVSDFAAAARPLAARYGMELKAGKKVIEVRPRAVHKGEAVRHLMNLNPGCYPVYLGDDSSDEDAFAVLRESGTGVLVSEHKRITSASHRLKDPQEVLRFLQILSARS</sequence>
<reference evidence="8" key="1">
    <citation type="journal article" date="2008" name="Genome Res.">
        <title>The genome of Pelotomaculum thermopropionicum reveals niche-associated evolution in anaerobic microbiota.</title>
        <authorList>
            <person name="Kosaka T."/>
            <person name="Kato S."/>
            <person name="Shimoyama T."/>
            <person name="Ishii S."/>
            <person name="Abe T."/>
            <person name="Watanabe K."/>
        </authorList>
    </citation>
    <scope>NUCLEOTIDE SEQUENCE [LARGE SCALE GENOMIC DNA]</scope>
    <source>
        <strain evidence="8">DSM 13744 / JCM 10971 / SI</strain>
    </source>
</reference>
<keyword evidence="8" id="KW-1185">Reference proteome</keyword>
<dbReference type="InterPro" id="IPR006379">
    <property type="entry name" value="HAD-SF_hydro_IIB"/>
</dbReference>
<comment type="similarity">
    <text evidence="3 6">Belongs to the trehalose phosphatase family.</text>
</comment>
<dbReference type="EMBL" id="AP009389">
    <property type="protein sequence ID" value="BAF58742.1"/>
    <property type="molecule type" value="Genomic_DNA"/>
</dbReference>
<dbReference type="PANTHER" id="PTHR43768:SF3">
    <property type="entry name" value="TREHALOSE 6-PHOSPHATE PHOSPHATASE"/>
    <property type="match status" value="1"/>
</dbReference>
<dbReference type="InterPro" id="IPR036412">
    <property type="entry name" value="HAD-like_sf"/>
</dbReference>
<name>A5D4V5_PELTS</name>
<dbReference type="GO" id="GO:0046872">
    <property type="term" value="F:metal ion binding"/>
    <property type="evidence" value="ECO:0007669"/>
    <property type="project" value="UniProtKB-KW"/>
</dbReference>
<dbReference type="UniPathway" id="UPA00299"/>
<dbReference type="eggNOG" id="COG1877">
    <property type="taxonomic scope" value="Bacteria"/>
</dbReference>
<evidence type="ECO:0000256" key="5">
    <source>
        <dbReference type="ARBA" id="ARBA00024179"/>
    </source>
</evidence>
<evidence type="ECO:0000256" key="6">
    <source>
        <dbReference type="RuleBase" id="RU361117"/>
    </source>
</evidence>
<comment type="cofactor">
    <cofactor evidence="6">
        <name>Mg(2+)</name>
        <dbReference type="ChEBI" id="CHEBI:18420"/>
    </cofactor>
</comment>
<gene>
    <name evidence="7" type="primary">OtsB</name>
    <name evidence="7" type="ordered locus">PTH_0561</name>
</gene>
<dbReference type="NCBIfam" id="TIGR00685">
    <property type="entry name" value="T6PP"/>
    <property type="match status" value="1"/>
</dbReference>
<dbReference type="Pfam" id="PF02358">
    <property type="entry name" value="Trehalose_PPase"/>
    <property type="match status" value="1"/>
</dbReference>
<evidence type="ECO:0000256" key="2">
    <source>
        <dbReference type="ARBA" id="ARBA00005199"/>
    </source>
</evidence>
<comment type="pathway">
    <text evidence="2 6">Glycan biosynthesis; trehalose biosynthesis.</text>
</comment>
<dbReference type="PANTHER" id="PTHR43768">
    <property type="entry name" value="TREHALOSE 6-PHOSPHATE PHOSPHATASE"/>
    <property type="match status" value="1"/>
</dbReference>
<protein>
    <recommendedName>
        <fullName evidence="6">Trehalose 6-phosphate phosphatase</fullName>
        <ecNumber evidence="6">3.1.3.12</ecNumber>
    </recommendedName>
</protein>
<dbReference type="Proteomes" id="UP000006556">
    <property type="component" value="Chromosome"/>
</dbReference>
<proteinExistence type="inferred from homology"/>
<keyword evidence="6" id="KW-0460">Magnesium</keyword>
<organism evidence="7 8">
    <name type="scientific">Pelotomaculum thermopropionicum (strain DSM 13744 / JCM 10971 / SI)</name>
    <dbReference type="NCBI Taxonomy" id="370438"/>
    <lineage>
        <taxon>Bacteria</taxon>
        <taxon>Bacillati</taxon>
        <taxon>Bacillota</taxon>
        <taxon>Clostridia</taxon>
        <taxon>Eubacteriales</taxon>
        <taxon>Desulfotomaculaceae</taxon>
        <taxon>Pelotomaculum</taxon>
    </lineage>
</organism>
<evidence type="ECO:0000313" key="8">
    <source>
        <dbReference type="Proteomes" id="UP000006556"/>
    </source>
</evidence>
<dbReference type="AlphaFoldDB" id="A5D4V5"/>
<evidence type="ECO:0000256" key="3">
    <source>
        <dbReference type="ARBA" id="ARBA00008770"/>
    </source>
</evidence>
<dbReference type="STRING" id="370438.PTH_0561"/>